<dbReference type="EMBL" id="LUSW01000001">
    <property type="protein sequence ID" value="RAT38207.1"/>
    <property type="molecule type" value="Genomic_DNA"/>
</dbReference>
<dbReference type="Proteomes" id="UP000250186">
    <property type="component" value="Unassembled WGS sequence"/>
</dbReference>
<sequence length="66" mass="7484">MYEVAPWVVSDTASSHLDSGFADICQLYTFNMKIHRFTLRMETLFGDATAVGPKIFIRATRAITRN</sequence>
<organism evidence="1 2">
    <name type="scientific">Lonsdalea populi</name>
    <dbReference type="NCBI Taxonomy" id="1172565"/>
    <lineage>
        <taxon>Bacteria</taxon>
        <taxon>Pseudomonadati</taxon>
        <taxon>Pseudomonadota</taxon>
        <taxon>Gammaproteobacteria</taxon>
        <taxon>Enterobacterales</taxon>
        <taxon>Pectobacteriaceae</taxon>
        <taxon>Lonsdalea</taxon>
    </lineage>
</organism>
<evidence type="ECO:0000313" key="2">
    <source>
        <dbReference type="Proteomes" id="UP000250186"/>
    </source>
</evidence>
<comment type="caution">
    <text evidence="1">The sequence shown here is derived from an EMBL/GenBank/DDBJ whole genome shotgun (WGS) entry which is preliminary data.</text>
</comment>
<keyword evidence="2" id="KW-1185">Reference proteome</keyword>
<gene>
    <name evidence="1" type="ORF">AU492_00010</name>
</gene>
<reference evidence="1 2" key="1">
    <citation type="submission" date="2016-02" db="EMBL/GenBank/DDBJ databases">
        <title>Species-wide whole genome sequencing reveals diversity, host range in Lonsdalea quercina.</title>
        <authorList>
            <person name="Li Y."/>
        </authorList>
    </citation>
    <scope>NUCLEOTIDE SEQUENCE [LARGE SCALE GENOMIC DNA]</scope>
    <source>
        <strain evidence="1 2">CFCC 12721</strain>
    </source>
</reference>
<protein>
    <submittedName>
        <fullName evidence="1">Uncharacterized protein</fullName>
    </submittedName>
</protein>
<proteinExistence type="predicted"/>
<evidence type="ECO:0000313" key="1">
    <source>
        <dbReference type="EMBL" id="RAT38207.1"/>
    </source>
</evidence>
<accession>A0ABX9EXN0</accession>
<name>A0ABX9EXN0_9GAMM</name>